<reference evidence="1 2" key="1">
    <citation type="submission" date="2022-01" db="EMBL/GenBank/DDBJ databases">
        <title>A high-quality chromosome-level genome assembly of rohu carp, Labeo rohita.</title>
        <authorList>
            <person name="Arick M.A. II"/>
            <person name="Hsu C.-Y."/>
            <person name="Magbanua Z."/>
            <person name="Pechanova O."/>
            <person name="Grover C."/>
            <person name="Miller E."/>
            <person name="Thrash A."/>
            <person name="Ezzel L."/>
            <person name="Alam S."/>
            <person name="Benzie J."/>
            <person name="Hamilton M."/>
            <person name="Karsi A."/>
            <person name="Lawrence M.L."/>
            <person name="Peterson D.G."/>
        </authorList>
    </citation>
    <scope>NUCLEOTIDE SEQUENCE [LARGE SCALE GENOMIC DNA]</scope>
    <source>
        <strain evidence="2">BAU-BD-2019</strain>
        <tissue evidence="1">Blood</tissue>
    </source>
</reference>
<gene>
    <name evidence="1" type="ORF">H4Q32_016530</name>
</gene>
<proteinExistence type="predicted"/>
<protein>
    <submittedName>
        <fullName evidence="1">Vacuolar protein-sorting protein BRO1</fullName>
    </submittedName>
</protein>
<dbReference type="Proteomes" id="UP000830375">
    <property type="component" value="Unassembled WGS sequence"/>
</dbReference>
<dbReference type="EMBL" id="JACTAM010000012">
    <property type="protein sequence ID" value="KAI2658453.1"/>
    <property type="molecule type" value="Genomic_DNA"/>
</dbReference>
<comment type="caution">
    <text evidence="1">The sequence shown here is derived from an EMBL/GenBank/DDBJ whole genome shotgun (WGS) entry which is preliminary data.</text>
</comment>
<sequence length="288" mass="30559">MDPFAAKFTSLTRKDLSLLEYVERPVEPRLVVTSDQVPDPATTPATREQAVHSNVVERSSAHCITAEAQRGLLFLSLAHRGLLYPIHWLHWAPSFLLLHIGLLSTILCLGTPLLRLCLVPPAPSGSSIPLAPPWSSVAPGPLWPPRSTPLCRLLVPSAPPRSSGSFSSSWLIGFPSPPRVPPPPAPPQPPVISPYSSMAPPSVGSTVGRHYGCGLGPAWRCLLQVPPVVSLAPPSVWFALVPPVSTLAPSSVVLLPGIHPPPEPPHKFPLMPPSVAVYGVRTCLLGGG</sequence>
<evidence type="ECO:0000313" key="2">
    <source>
        <dbReference type="Proteomes" id="UP000830375"/>
    </source>
</evidence>
<organism evidence="1 2">
    <name type="scientific">Labeo rohita</name>
    <name type="common">Indian major carp</name>
    <name type="synonym">Cyprinus rohita</name>
    <dbReference type="NCBI Taxonomy" id="84645"/>
    <lineage>
        <taxon>Eukaryota</taxon>
        <taxon>Metazoa</taxon>
        <taxon>Chordata</taxon>
        <taxon>Craniata</taxon>
        <taxon>Vertebrata</taxon>
        <taxon>Euteleostomi</taxon>
        <taxon>Actinopterygii</taxon>
        <taxon>Neopterygii</taxon>
        <taxon>Teleostei</taxon>
        <taxon>Ostariophysi</taxon>
        <taxon>Cypriniformes</taxon>
        <taxon>Cyprinidae</taxon>
        <taxon>Labeoninae</taxon>
        <taxon>Labeonini</taxon>
        <taxon>Labeo</taxon>
    </lineage>
</organism>
<name>A0ABQ8M9B8_LABRO</name>
<keyword evidence="2" id="KW-1185">Reference proteome</keyword>
<accession>A0ABQ8M9B8</accession>
<evidence type="ECO:0000313" key="1">
    <source>
        <dbReference type="EMBL" id="KAI2658453.1"/>
    </source>
</evidence>